<feature type="compositionally biased region" description="Low complexity" evidence="1">
    <location>
        <begin position="550"/>
        <end position="559"/>
    </location>
</feature>
<feature type="compositionally biased region" description="Basic and acidic residues" evidence="1">
    <location>
        <begin position="340"/>
        <end position="358"/>
    </location>
</feature>
<dbReference type="EMBL" id="LAVV01001699">
    <property type="protein sequence ID" value="KNZ63377.1"/>
    <property type="molecule type" value="Genomic_DNA"/>
</dbReference>
<feature type="compositionally biased region" description="Basic and acidic residues" evidence="1">
    <location>
        <begin position="738"/>
        <end position="749"/>
    </location>
</feature>
<evidence type="ECO:0000313" key="3">
    <source>
        <dbReference type="Proteomes" id="UP000037035"/>
    </source>
</evidence>
<evidence type="ECO:0000256" key="1">
    <source>
        <dbReference type="SAM" id="MobiDB-lite"/>
    </source>
</evidence>
<dbReference type="VEuPathDB" id="FungiDB:VP01_1152g4"/>
<organism evidence="2 3">
    <name type="scientific">Puccinia sorghi</name>
    <dbReference type="NCBI Taxonomy" id="27349"/>
    <lineage>
        <taxon>Eukaryota</taxon>
        <taxon>Fungi</taxon>
        <taxon>Dikarya</taxon>
        <taxon>Basidiomycota</taxon>
        <taxon>Pucciniomycotina</taxon>
        <taxon>Pucciniomycetes</taxon>
        <taxon>Pucciniales</taxon>
        <taxon>Pucciniaceae</taxon>
        <taxon>Puccinia</taxon>
    </lineage>
</organism>
<dbReference type="AlphaFoldDB" id="A0A0L6VRY6"/>
<feature type="region of interest" description="Disordered" evidence="1">
    <location>
        <begin position="544"/>
        <end position="587"/>
    </location>
</feature>
<feature type="compositionally biased region" description="Low complexity" evidence="1">
    <location>
        <begin position="384"/>
        <end position="402"/>
    </location>
</feature>
<feature type="compositionally biased region" description="Polar residues" evidence="1">
    <location>
        <begin position="186"/>
        <end position="199"/>
    </location>
</feature>
<dbReference type="Proteomes" id="UP000037035">
    <property type="component" value="Unassembled WGS sequence"/>
</dbReference>
<feature type="region of interest" description="Disordered" evidence="1">
    <location>
        <begin position="275"/>
        <end position="403"/>
    </location>
</feature>
<feature type="compositionally biased region" description="Basic and acidic residues" evidence="1">
    <location>
        <begin position="813"/>
        <end position="824"/>
    </location>
</feature>
<dbReference type="OrthoDB" id="2498380at2759"/>
<proteinExistence type="predicted"/>
<feature type="compositionally biased region" description="Polar residues" evidence="1">
    <location>
        <begin position="367"/>
        <end position="379"/>
    </location>
</feature>
<sequence>MFQLKIKQHFYYQETLCPHTGGTAQSILGTSTAPLICQLDPLHGLHFPDSQSLPYFLPRSILPSQVIKATVIAATCSSSLQINHNYDRAAQEIKGYQVKITFKSLDREYVNPPDHHDIILISSDEDERATNATIKKKPIRRSVKNMDQDNQNKIPHHLINSHPQTSASLKYLYELHCVVELLNESDSNRNTSSHSNPSSPYKVKSEDNPLGSSAEPSASINMIHYFQNYTQLFSRLKLDEPLIALPLHQIHHPLAHHEDQKPDQILSEQSAAIHRHDPTADRSAPSVQNSTKEKEARNHDTMDFEIHDVDEMNNVKRDATVEATVDRTTPTDEPSPLMKENTHDTRGKSTAGEDRDHELMDEDTNDRTQQSRVHSSQAGWVNLGPCSSSCSPASGHAPSASPRRISSIAQDSYDESGHPSESGHSELSLDMLTLDLPLKDLSAKPDPINHVNAPLDRLPTVPPPMESNQWLDACGMLGLEQIELERELNEGKARHDFLHNSDPFHGHFSSRQDYCPMDPLGADHDDARLVPNQDQADGAPFAGALQIKEPPTTSRRLTPPSSPPADTNRYPTPLQSDAGPLDQMSLTNDHLPVPPLRKPLSIHPSDLHTPAHIPCLLADIPIPAQVPTGIPVLPSTSAHDPLRDDIPVPVCISTDIPVPGSIAAYNPLLADLPIPPRNSTSIPVPASTLAHDSLQADISVPPQNSTDIPSPVSIPDDSPDPPSLSDERPDVPKPTTQDTERRRRRRDESPQASTGWPILIDAESDPEDQTYVPGAWNGAFDSADNSGETQSSSWEDEEEESPGGEEDNVGGSSRHDNRREEEEPLSYHELVKRIAELKAWPVEYRRECRGQIREWKEETKRHTEVAKEKAKACRRLKRQVEKRDDILLELSQDWPAEFHSLQLRFHHILHLGLRQQIHTRYHALQLKHSNIKRLLWERHLQALIRTDLHDHLHTLQAHLTHLQSQQHPSSS</sequence>
<feature type="region of interest" description="Disordered" evidence="1">
    <location>
        <begin position="186"/>
        <end position="214"/>
    </location>
</feature>
<name>A0A0L6VRY6_9BASI</name>
<reference evidence="2 3" key="1">
    <citation type="submission" date="2015-08" db="EMBL/GenBank/DDBJ databases">
        <title>Next Generation Sequencing and Analysis of the Genome of Puccinia sorghi L Schw, the Causal Agent of Maize Common Rust.</title>
        <authorList>
            <person name="Rochi L."/>
            <person name="Burguener G."/>
            <person name="Darino M."/>
            <person name="Turjanski A."/>
            <person name="Kreff E."/>
            <person name="Dieguez M.J."/>
            <person name="Sacco F."/>
        </authorList>
    </citation>
    <scope>NUCLEOTIDE SEQUENCE [LARGE SCALE GENOMIC DNA]</scope>
    <source>
        <strain evidence="2 3">RO10H11247</strain>
    </source>
</reference>
<protein>
    <submittedName>
        <fullName evidence="2">Uncharacterized protein</fullName>
    </submittedName>
</protein>
<feature type="compositionally biased region" description="Acidic residues" evidence="1">
    <location>
        <begin position="794"/>
        <end position="808"/>
    </location>
</feature>
<accession>A0A0L6VRY6</accession>
<keyword evidence="3" id="KW-1185">Reference proteome</keyword>
<gene>
    <name evidence="2" type="ORF">VP01_1152g4</name>
</gene>
<comment type="caution">
    <text evidence="2">The sequence shown here is derived from an EMBL/GenBank/DDBJ whole genome shotgun (WGS) entry which is preliminary data.</text>
</comment>
<evidence type="ECO:0000313" key="2">
    <source>
        <dbReference type="EMBL" id="KNZ63377.1"/>
    </source>
</evidence>
<feature type="compositionally biased region" description="Basic and acidic residues" evidence="1">
    <location>
        <begin position="291"/>
        <end position="320"/>
    </location>
</feature>
<feature type="region of interest" description="Disordered" evidence="1">
    <location>
        <begin position="698"/>
        <end position="824"/>
    </location>
</feature>
<feature type="compositionally biased region" description="Low complexity" evidence="1">
    <location>
        <begin position="705"/>
        <end position="716"/>
    </location>
</feature>